<evidence type="ECO:0000313" key="9">
    <source>
        <dbReference type="EMBL" id="SJL01575.1"/>
    </source>
</evidence>
<keyword evidence="5 7" id="KW-0472">Membrane</keyword>
<dbReference type="Gene3D" id="1.20.1250.20">
    <property type="entry name" value="MFS general substrate transporter like domains"/>
    <property type="match status" value="1"/>
</dbReference>
<keyword evidence="3 7" id="KW-0812">Transmembrane</keyword>
<gene>
    <name evidence="9" type="ORF">ARMOST_04897</name>
</gene>
<evidence type="ECO:0000256" key="4">
    <source>
        <dbReference type="ARBA" id="ARBA00022989"/>
    </source>
</evidence>
<feature type="transmembrane region" description="Helical" evidence="7">
    <location>
        <begin position="92"/>
        <end position="110"/>
    </location>
</feature>
<dbReference type="OMA" id="QQTAMNV"/>
<accession>A0A284QYS0</accession>
<feature type="transmembrane region" description="Helical" evidence="7">
    <location>
        <begin position="149"/>
        <end position="172"/>
    </location>
</feature>
<feature type="transmembrane region" description="Helical" evidence="7">
    <location>
        <begin position="215"/>
        <end position="235"/>
    </location>
</feature>
<evidence type="ECO:0000259" key="8">
    <source>
        <dbReference type="PROSITE" id="PS50850"/>
    </source>
</evidence>
<dbReference type="STRING" id="47428.A0A284QYS0"/>
<feature type="domain" description="Major facilitator superfamily (MFS) profile" evidence="8">
    <location>
        <begin position="26"/>
        <end position="512"/>
    </location>
</feature>
<feature type="transmembrane region" description="Helical" evidence="7">
    <location>
        <begin position="184"/>
        <end position="203"/>
    </location>
</feature>
<feature type="transmembrane region" description="Helical" evidence="7">
    <location>
        <begin position="365"/>
        <end position="386"/>
    </location>
</feature>
<dbReference type="SUPFAM" id="SSF103473">
    <property type="entry name" value="MFS general substrate transporter"/>
    <property type="match status" value="2"/>
</dbReference>
<keyword evidence="2" id="KW-0813">Transport</keyword>
<feature type="transmembrane region" description="Helical" evidence="7">
    <location>
        <begin position="300"/>
        <end position="322"/>
    </location>
</feature>
<dbReference type="Pfam" id="PF07690">
    <property type="entry name" value="MFS_1"/>
    <property type="match status" value="2"/>
</dbReference>
<keyword evidence="10" id="KW-1185">Reference proteome</keyword>
<feature type="transmembrane region" description="Helical" evidence="7">
    <location>
        <begin position="392"/>
        <end position="419"/>
    </location>
</feature>
<evidence type="ECO:0000256" key="5">
    <source>
        <dbReference type="ARBA" id="ARBA00023136"/>
    </source>
</evidence>
<evidence type="ECO:0000256" key="6">
    <source>
        <dbReference type="SAM" id="MobiDB-lite"/>
    </source>
</evidence>
<feature type="compositionally biased region" description="Basic and acidic residues" evidence="6">
    <location>
        <begin position="526"/>
        <end position="536"/>
    </location>
</feature>
<feature type="transmembrane region" description="Helical" evidence="7">
    <location>
        <begin position="247"/>
        <end position="267"/>
    </location>
</feature>
<feature type="transmembrane region" description="Helical" evidence="7">
    <location>
        <begin position="431"/>
        <end position="453"/>
    </location>
</feature>
<dbReference type="InterPro" id="IPR020846">
    <property type="entry name" value="MFS_dom"/>
</dbReference>
<dbReference type="OrthoDB" id="5086884at2759"/>
<dbReference type="GO" id="GO:0016020">
    <property type="term" value="C:membrane"/>
    <property type="evidence" value="ECO:0007669"/>
    <property type="project" value="UniProtKB-SubCell"/>
</dbReference>
<dbReference type="Proteomes" id="UP000219338">
    <property type="component" value="Unassembled WGS sequence"/>
</dbReference>
<dbReference type="PANTHER" id="PTHR42718">
    <property type="entry name" value="MAJOR FACILITATOR SUPERFAMILY MULTIDRUG TRANSPORTER MFSC"/>
    <property type="match status" value="1"/>
</dbReference>
<dbReference type="AlphaFoldDB" id="A0A284QYS0"/>
<reference evidence="10" key="1">
    <citation type="journal article" date="2017" name="Nat. Ecol. Evol.">
        <title>Genome expansion and lineage-specific genetic innovations in the forest pathogenic fungi Armillaria.</title>
        <authorList>
            <person name="Sipos G."/>
            <person name="Prasanna A.N."/>
            <person name="Walter M.C."/>
            <person name="O'Connor E."/>
            <person name="Balint B."/>
            <person name="Krizsan K."/>
            <person name="Kiss B."/>
            <person name="Hess J."/>
            <person name="Varga T."/>
            <person name="Slot J."/>
            <person name="Riley R."/>
            <person name="Boka B."/>
            <person name="Rigling D."/>
            <person name="Barry K."/>
            <person name="Lee J."/>
            <person name="Mihaltcheva S."/>
            <person name="LaButti K."/>
            <person name="Lipzen A."/>
            <person name="Waldron R."/>
            <person name="Moloney N.M."/>
            <person name="Sperisen C."/>
            <person name="Kredics L."/>
            <person name="Vagvoelgyi C."/>
            <person name="Patrignani A."/>
            <person name="Fitzpatrick D."/>
            <person name="Nagy I."/>
            <person name="Doyle S."/>
            <person name="Anderson J.B."/>
            <person name="Grigoriev I.V."/>
            <person name="Gueldener U."/>
            <person name="Muensterkoetter M."/>
            <person name="Nagy L.G."/>
        </authorList>
    </citation>
    <scope>NUCLEOTIDE SEQUENCE [LARGE SCALE GENOMIC DNA]</scope>
    <source>
        <strain evidence="10">C18/9</strain>
    </source>
</reference>
<proteinExistence type="predicted"/>
<organism evidence="9 10">
    <name type="scientific">Armillaria ostoyae</name>
    <name type="common">Armillaria root rot fungus</name>
    <dbReference type="NCBI Taxonomy" id="47428"/>
    <lineage>
        <taxon>Eukaryota</taxon>
        <taxon>Fungi</taxon>
        <taxon>Dikarya</taxon>
        <taxon>Basidiomycota</taxon>
        <taxon>Agaricomycotina</taxon>
        <taxon>Agaricomycetes</taxon>
        <taxon>Agaricomycetidae</taxon>
        <taxon>Agaricales</taxon>
        <taxon>Marasmiineae</taxon>
        <taxon>Physalacriaceae</taxon>
        <taxon>Armillaria</taxon>
    </lineage>
</organism>
<dbReference type="PROSITE" id="PS50850">
    <property type="entry name" value="MFS"/>
    <property type="match status" value="1"/>
</dbReference>
<evidence type="ECO:0000256" key="3">
    <source>
        <dbReference type="ARBA" id="ARBA00022692"/>
    </source>
</evidence>
<feature type="region of interest" description="Disordered" evidence="6">
    <location>
        <begin position="513"/>
        <end position="536"/>
    </location>
</feature>
<evidence type="ECO:0000256" key="1">
    <source>
        <dbReference type="ARBA" id="ARBA00004141"/>
    </source>
</evidence>
<sequence length="536" mass="58433">MPSPEQRRIDVPRNSREMPVLRAVLIVASCTLAMMVNQANQASVSIALPTMAIELGVPESELTWVVSAYPLSAGCLLLMFGRIADLYGRKKVFCFGAVWLVVFTLGVSFANTAMTLEILRGFQGVGAAATIPASLGILAHAFPPSRARTIAFATFAAGAPMGGAIGTAIGGIMVQLTKKTWRSIFYLNTGLTVASLFMGIFTIDRDLPSTEDDQRIDVVGTFLATTGLVLIVFVLTQGELAPQQWKTPYIIALLITGVILTVLFLLWQHYLERQQDSVYSRSKWTPPPLMRLSLWTRAHGRVAVVMVIAFLNWCCFQGWCYWSQLYYQNYEGRTPILTVVRLLPQNVSGVICNFIVAFVAGRVPFIYFMVSGMTLTSTASLLFALINPSTTYWAFGFPAAVLSVIGADFVFAAGTLFIAKVSLPHEQSVMGAVFQTMTQLGTSFGVTLSTVVYDRVLRARAEDFGTDSSSAPKPAQLDAYQAAAWTDFAFGIFAALLALVFFQGVGIIKEREDDSDTLAVPEEDVQTEKAAKELST</sequence>
<feature type="transmembrane region" description="Helical" evidence="7">
    <location>
        <begin position="342"/>
        <end position="360"/>
    </location>
</feature>
<protein>
    <recommendedName>
        <fullName evidence="8">Major facilitator superfamily (MFS) profile domain-containing protein</fullName>
    </recommendedName>
</protein>
<evidence type="ECO:0000256" key="7">
    <source>
        <dbReference type="SAM" id="Phobius"/>
    </source>
</evidence>
<comment type="subcellular location">
    <subcellularLocation>
        <location evidence="1">Membrane</location>
        <topology evidence="1">Multi-pass membrane protein</topology>
    </subcellularLocation>
</comment>
<name>A0A284QYS0_ARMOS</name>
<evidence type="ECO:0000313" key="10">
    <source>
        <dbReference type="Proteomes" id="UP000219338"/>
    </source>
</evidence>
<dbReference type="GO" id="GO:0022857">
    <property type="term" value="F:transmembrane transporter activity"/>
    <property type="evidence" value="ECO:0007669"/>
    <property type="project" value="InterPro"/>
</dbReference>
<dbReference type="EMBL" id="FUEG01000003">
    <property type="protein sequence ID" value="SJL01575.1"/>
    <property type="molecule type" value="Genomic_DNA"/>
</dbReference>
<feature type="compositionally biased region" description="Acidic residues" evidence="6">
    <location>
        <begin position="513"/>
        <end position="525"/>
    </location>
</feature>
<evidence type="ECO:0000256" key="2">
    <source>
        <dbReference type="ARBA" id="ARBA00022448"/>
    </source>
</evidence>
<feature type="transmembrane region" description="Helical" evidence="7">
    <location>
        <begin position="62"/>
        <end position="80"/>
    </location>
</feature>
<feature type="transmembrane region" description="Helical" evidence="7">
    <location>
        <begin position="482"/>
        <end position="502"/>
    </location>
</feature>
<dbReference type="InterPro" id="IPR011701">
    <property type="entry name" value="MFS"/>
</dbReference>
<dbReference type="InterPro" id="IPR036259">
    <property type="entry name" value="MFS_trans_sf"/>
</dbReference>
<dbReference type="PANTHER" id="PTHR42718:SF9">
    <property type="entry name" value="MAJOR FACILITATOR SUPERFAMILY MULTIDRUG TRANSPORTER MFSC"/>
    <property type="match status" value="1"/>
</dbReference>
<dbReference type="Gene3D" id="1.20.1720.10">
    <property type="entry name" value="Multidrug resistance protein D"/>
    <property type="match status" value="1"/>
</dbReference>
<keyword evidence="4 7" id="KW-1133">Transmembrane helix</keyword>